<dbReference type="GO" id="GO:0008104">
    <property type="term" value="P:intracellular protein localization"/>
    <property type="evidence" value="ECO:0007669"/>
    <property type="project" value="UniProtKB-ARBA"/>
</dbReference>
<dbReference type="PRINTS" id="PR00449">
    <property type="entry name" value="RASTRNSFRMNG"/>
</dbReference>
<keyword evidence="6" id="KW-1003">Cell membrane</keyword>
<dbReference type="GO" id="GO:0003925">
    <property type="term" value="F:G protein activity"/>
    <property type="evidence" value="ECO:0007669"/>
    <property type="project" value="UniProtKB-EC"/>
</dbReference>
<dbReference type="CDD" id="cd00157">
    <property type="entry name" value="Rho"/>
    <property type="match status" value="1"/>
</dbReference>
<dbReference type="PROSITE" id="PS51419">
    <property type="entry name" value="RAB"/>
    <property type="match status" value="1"/>
</dbReference>
<evidence type="ECO:0000256" key="4">
    <source>
        <dbReference type="ARBA" id="ARBA00010142"/>
    </source>
</evidence>
<dbReference type="NCBIfam" id="TIGR00231">
    <property type="entry name" value="small_GTP"/>
    <property type="match status" value="1"/>
</dbReference>
<protein>
    <recommendedName>
        <fullName evidence="5">small monomeric GTPase</fullName>
        <ecNumber evidence="5">3.6.5.2</ecNumber>
    </recommendedName>
</protein>
<dbReference type="GO" id="GO:0005525">
    <property type="term" value="F:GTP binding"/>
    <property type="evidence" value="ECO:0007669"/>
    <property type="project" value="UniProtKB-KW"/>
</dbReference>
<dbReference type="OMA" id="QFPEFYV"/>
<dbReference type="GO" id="GO:0005856">
    <property type="term" value="C:cytoskeleton"/>
    <property type="evidence" value="ECO:0007669"/>
    <property type="project" value="UniProtKB-SubCell"/>
</dbReference>
<dbReference type="EMBL" id="KB206458">
    <property type="protein sequence ID" value="ELP91567.1"/>
    <property type="molecule type" value="Genomic_DNA"/>
</dbReference>
<evidence type="ECO:0000256" key="11">
    <source>
        <dbReference type="ARBA" id="ARBA00022842"/>
    </source>
</evidence>
<keyword evidence="16" id="KW-0636">Prenylation</keyword>
<keyword evidence="14" id="KW-0206">Cytoskeleton</keyword>
<dbReference type="InterPro" id="IPR005225">
    <property type="entry name" value="Small_GTP-bd"/>
</dbReference>
<dbReference type="GO" id="GO:0007264">
    <property type="term" value="P:small GTPase-mediated signal transduction"/>
    <property type="evidence" value="ECO:0007669"/>
    <property type="project" value="InterPro"/>
</dbReference>
<evidence type="ECO:0000256" key="10">
    <source>
        <dbReference type="ARBA" id="ARBA00022801"/>
    </source>
</evidence>
<dbReference type="RefSeq" id="XP_004258338.1">
    <property type="nucleotide sequence ID" value="XM_004258290.1"/>
</dbReference>
<dbReference type="PROSITE" id="PS51421">
    <property type="entry name" value="RAS"/>
    <property type="match status" value="1"/>
</dbReference>
<evidence type="ECO:0000256" key="6">
    <source>
        <dbReference type="ARBA" id="ARBA00022475"/>
    </source>
</evidence>
<evidence type="ECO:0000256" key="2">
    <source>
        <dbReference type="ARBA" id="ARBA00004245"/>
    </source>
</evidence>
<dbReference type="PROSITE" id="PS51420">
    <property type="entry name" value="RHO"/>
    <property type="match status" value="1"/>
</dbReference>
<evidence type="ECO:0000256" key="8">
    <source>
        <dbReference type="ARBA" id="ARBA00022723"/>
    </source>
</evidence>
<name>L7FMI4_ENTIV</name>
<dbReference type="OrthoDB" id="27066at2759"/>
<keyword evidence="15" id="KW-0449">Lipoprotein</keyword>
<dbReference type="GO" id="GO:0046872">
    <property type="term" value="F:metal ion binding"/>
    <property type="evidence" value="ECO:0007669"/>
    <property type="project" value="UniProtKB-KW"/>
</dbReference>
<evidence type="ECO:0000256" key="9">
    <source>
        <dbReference type="ARBA" id="ARBA00022741"/>
    </source>
</evidence>
<keyword evidence="9" id="KW-0547">Nucleotide-binding</keyword>
<evidence type="ECO:0000256" key="12">
    <source>
        <dbReference type="ARBA" id="ARBA00023134"/>
    </source>
</evidence>
<dbReference type="FunFam" id="3.40.50.300:FF:000983">
    <property type="entry name" value="Rho family GTPase"/>
    <property type="match status" value="1"/>
</dbReference>
<dbReference type="SMART" id="SM00173">
    <property type="entry name" value="RAS"/>
    <property type="match status" value="1"/>
</dbReference>
<dbReference type="PANTHER" id="PTHR24072">
    <property type="entry name" value="RHO FAMILY GTPASE"/>
    <property type="match status" value="1"/>
</dbReference>
<dbReference type="EC" id="3.6.5.2" evidence="5"/>
<evidence type="ECO:0000256" key="7">
    <source>
        <dbReference type="ARBA" id="ARBA00022481"/>
    </source>
</evidence>
<keyword evidence="7" id="KW-0488">Methylation</keyword>
<accession>L7FMI4</accession>
<dbReference type="GeneID" id="14890535"/>
<evidence type="ECO:0000256" key="14">
    <source>
        <dbReference type="ARBA" id="ARBA00023212"/>
    </source>
</evidence>
<keyword evidence="11" id="KW-0460">Magnesium</keyword>
<organism evidence="17 18">
    <name type="scientific">Entamoeba invadens IP1</name>
    <dbReference type="NCBI Taxonomy" id="370355"/>
    <lineage>
        <taxon>Eukaryota</taxon>
        <taxon>Amoebozoa</taxon>
        <taxon>Evosea</taxon>
        <taxon>Archamoebae</taxon>
        <taxon>Mastigamoebida</taxon>
        <taxon>Entamoebidae</taxon>
        <taxon>Entamoeba</taxon>
    </lineage>
</organism>
<keyword evidence="13" id="KW-0472">Membrane</keyword>
<proteinExistence type="inferred from homology"/>
<gene>
    <name evidence="17" type="ORF">EIN_129070</name>
</gene>
<dbReference type="SUPFAM" id="SSF52540">
    <property type="entry name" value="P-loop containing nucleoside triphosphate hydrolases"/>
    <property type="match status" value="1"/>
</dbReference>
<evidence type="ECO:0000256" key="16">
    <source>
        <dbReference type="ARBA" id="ARBA00023289"/>
    </source>
</evidence>
<sequence length="214" mass="23746">MADNSEIKIVVIGDTNVGKTCLLVTYTTNSFPDTYVPTVFDNYTAPIAVDGKTFQINLWDTSGNDDLDQTRPLSYVSTDCFMICFSVDDSDSFARIKTKWVPEVVDNCGVEKPNIVLVGLKSDIRLSQNSIAILKKQGRELVKKESVEVLAKEVNAKAWKECSALTQVGLKEVFETIARVSVGLMDAEVTETNETKESKKGFFKKLLGKKKSKK</sequence>
<dbReference type="Pfam" id="PF00071">
    <property type="entry name" value="Ras"/>
    <property type="match status" value="1"/>
</dbReference>
<evidence type="ECO:0000256" key="15">
    <source>
        <dbReference type="ARBA" id="ARBA00023288"/>
    </source>
</evidence>
<evidence type="ECO:0000256" key="1">
    <source>
        <dbReference type="ARBA" id="ARBA00001946"/>
    </source>
</evidence>
<evidence type="ECO:0000256" key="3">
    <source>
        <dbReference type="ARBA" id="ARBA00004342"/>
    </source>
</evidence>
<dbReference type="AlphaFoldDB" id="L7FMI4"/>
<evidence type="ECO:0000313" key="17">
    <source>
        <dbReference type="EMBL" id="ELP91567.1"/>
    </source>
</evidence>
<dbReference type="Proteomes" id="UP000014680">
    <property type="component" value="Unassembled WGS sequence"/>
</dbReference>
<comment type="subcellular location">
    <subcellularLocation>
        <location evidence="3">Cell membrane</location>
        <topology evidence="3">Lipid-anchor</topology>
        <orientation evidence="3">Cytoplasmic side</orientation>
    </subcellularLocation>
    <subcellularLocation>
        <location evidence="2">Cytoplasm</location>
        <location evidence="2">Cytoskeleton</location>
    </subcellularLocation>
</comment>
<dbReference type="Gene3D" id="3.40.50.300">
    <property type="entry name" value="P-loop containing nucleotide triphosphate hydrolases"/>
    <property type="match status" value="1"/>
</dbReference>
<reference evidence="17 18" key="1">
    <citation type="submission" date="2012-10" db="EMBL/GenBank/DDBJ databases">
        <authorList>
            <person name="Zafar N."/>
            <person name="Inman J."/>
            <person name="Hall N."/>
            <person name="Lorenzi H."/>
            <person name="Caler E."/>
        </authorList>
    </citation>
    <scope>NUCLEOTIDE SEQUENCE [LARGE SCALE GENOMIC DNA]</scope>
    <source>
        <strain evidence="17 18">IP1</strain>
    </source>
</reference>
<comment type="similarity">
    <text evidence="4">Belongs to the small GTPase superfamily. Rho family.</text>
</comment>
<keyword evidence="18" id="KW-1185">Reference proteome</keyword>
<keyword evidence="14" id="KW-0963">Cytoplasm</keyword>
<keyword evidence="10" id="KW-0378">Hydrolase</keyword>
<evidence type="ECO:0000256" key="13">
    <source>
        <dbReference type="ARBA" id="ARBA00023136"/>
    </source>
</evidence>
<dbReference type="InterPro" id="IPR001806">
    <property type="entry name" value="Small_GTPase"/>
</dbReference>
<dbReference type="VEuPathDB" id="AmoebaDB:EIN_129070"/>
<dbReference type="GO" id="GO:0005886">
    <property type="term" value="C:plasma membrane"/>
    <property type="evidence" value="ECO:0007669"/>
    <property type="project" value="UniProtKB-SubCell"/>
</dbReference>
<evidence type="ECO:0000256" key="5">
    <source>
        <dbReference type="ARBA" id="ARBA00011984"/>
    </source>
</evidence>
<evidence type="ECO:0000313" key="18">
    <source>
        <dbReference type="Proteomes" id="UP000014680"/>
    </source>
</evidence>
<dbReference type="SMART" id="SM00174">
    <property type="entry name" value="RHO"/>
    <property type="match status" value="1"/>
</dbReference>
<keyword evidence="12" id="KW-0342">GTP-binding</keyword>
<dbReference type="InterPro" id="IPR027417">
    <property type="entry name" value="P-loop_NTPase"/>
</dbReference>
<comment type="cofactor">
    <cofactor evidence="1">
        <name>Mg(2+)</name>
        <dbReference type="ChEBI" id="CHEBI:18420"/>
    </cofactor>
</comment>
<dbReference type="KEGG" id="eiv:EIN_129070"/>
<dbReference type="InterPro" id="IPR003578">
    <property type="entry name" value="Small_GTPase_Rho"/>
</dbReference>
<dbReference type="SMART" id="SM00175">
    <property type="entry name" value="RAB"/>
    <property type="match status" value="1"/>
</dbReference>
<keyword evidence="8" id="KW-0479">Metal-binding</keyword>